<dbReference type="Proteomes" id="UP000588491">
    <property type="component" value="Unassembled WGS sequence"/>
</dbReference>
<evidence type="ECO:0000256" key="1">
    <source>
        <dbReference type="SAM" id="Phobius"/>
    </source>
</evidence>
<organism evidence="2 3">
    <name type="scientific">Niallia alba</name>
    <dbReference type="NCBI Taxonomy" id="2729105"/>
    <lineage>
        <taxon>Bacteria</taxon>
        <taxon>Bacillati</taxon>
        <taxon>Bacillota</taxon>
        <taxon>Bacilli</taxon>
        <taxon>Bacillales</taxon>
        <taxon>Bacillaceae</taxon>
        <taxon>Niallia</taxon>
    </lineage>
</organism>
<feature type="transmembrane region" description="Helical" evidence="1">
    <location>
        <begin position="197"/>
        <end position="217"/>
    </location>
</feature>
<feature type="transmembrane region" description="Helical" evidence="1">
    <location>
        <begin position="62"/>
        <end position="83"/>
    </location>
</feature>
<proteinExistence type="predicted"/>
<reference evidence="2 3" key="1">
    <citation type="submission" date="2020-04" db="EMBL/GenBank/DDBJ databases">
        <title>Bacillus sp. UniB3 isolated from commercial digestive syrup.</title>
        <authorList>
            <person name="Thorat V."/>
            <person name="Kirdat K."/>
            <person name="Tiwarekar B."/>
            <person name="Yadav A."/>
        </authorList>
    </citation>
    <scope>NUCLEOTIDE SEQUENCE [LARGE SCALE GENOMIC DNA]</scope>
    <source>
        <strain evidence="2 3">UniB3</strain>
    </source>
</reference>
<evidence type="ECO:0008006" key="4">
    <source>
        <dbReference type="Google" id="ProtNLM"/>
    </source>
</evidence>
<feature type="transmembrane region" description="Helical" evidence="1">
    <location>
        <begin position="385"/>
        <end position="403"/>
    </location>
</feature>
<feature type="transmembrane region" description="Helical" evidence="1">
    <location>
        <begin position="237"/>
        <end position="256"/>
    </location>
</feature>
<keyword evidence="1" id="KW-0472">Membrane</keyword>
<dbReference type="RefSeq" id="WP_169189327.1">
    <property type="nucleotide sequence ID" value="NZ_JABBPK010000001.1"/>
</dbReference>
<feature type="transmembrane region" description="Helical" evidence="1">
    <location>
        <begin position="314"/>
        <end position="336"/>
    </location>
</feature>
<feature type="transmembrane region" description="Helical" evidence="1">
    <location>
        <begin position="35"/>
        <end position="55"/>
    </location>
</feature>
<dbReference type="EMBL" id="JABBPK010000001">
    <property type="protein sequence ID" value="NMO79576.1"/>
    <property type="molecule type" value="Genomic_DNA"/>
</dbReference>
<feature type="transmembrane region" description="Helical" evidence="1">
    <location>
        <begin position="409"/>
        <end position="428"/>
    </location>
</feature>
<accession>A0A7Y0PPL7</accession>
<keyword evidence="3" id="KW-1185">Reference proteome</keyword>
<dbReference type="AlphaFoldDB" id="A0A7Y0PPL7"/>
<evidence type="ECO:0000313" key="3">
    <source>
        <dbReference type="Proteomes" id="UP000588491"/>
    </source>
</evidence>
<feature type="transmembrane region" description="Helical" evidence="1">
    <location>
        <begin position="99"/>
        <end position="119"/>
    </location>
</feature>
<feature type="transmembrane region" description="Helical" evidence="1">
    <location>
        <begin position="144"/>
        <end position="161"/>
    </location>
</feature>
<name>A0A7Y0PPL7_9BACI</name>
<comment type="caution">
    <text evidence="2">The sequence shown here is derived from an EMBL/GenBank/DDBJ whole genome shotgun (WGS) entry which is preliminary data.</text>
</comment>
<keyword evidence="1" id="KW-0812">Transmembrane</keyword>
<sequence length="436" mass="51036">MLSNKGISFRNLTFLLISVVFWVALVIYYNSSVSLNNKLVVFSIILNILNIVLIFQTHKIPTMLIFSIFIYNYSYIFTIPAFFPYTKISGVGNYNNNDLLLLVLFQLLIGMFALNYLFFINKEKFIQNRFLCDNFDEFNMRKNNLIYIFGIIGYLFFLLLNNSGKQYNLPFSITFEYILIFIILVKLFSENNLINKIIIHIMIVLVCIKTLVYSGRIEVVESLLLLFIFYYEKKIKALWIIIGSFSLNIFMEYLFIARNTAGDSNWQTSKIFFDRSNPPTLILGNEGDVTQSSMAMVGVIQDNTVSFAQRIDSFFDMIFSQFFPVGSIELFQGSNVSRYIQEFAVTLGGGYIYSQWYFWLGIFGVILASILINKVIKLAYFEKKRIIITITCIYSIVLFSRWYAYFFDFLIKIPFLLFILLIIFKMLYPKREKNNV</sequence>
<feature type="transmembrane region" description="Helical" evidence="1">
    <location>
        <begin position="356"/>
        <end position="373"/>
    </location>
</feature>
<protein>
    <recommendedName>
        <fullName evidence="4">Oligosaccharide repeat unit polymerase</fullName>
    </recommendedName>
</protein>
<feature type="transmembrane region" description="Helical" evidence="1">
    <location>
        <begin position="167"/>
        <end position="185"/>
    </location>
</feature>
<evidence type="ECO:0000313" key="2">
    <source>
        <dbReference type="EMBL" id="NMO79576.1"/>
    </source>
</evidence>
<feature type="transmembrane region" description="Helical" evidence="1">
    <location>
        <begin position="12"/>
        <end position="29"/>
    </location>
</feature>
<keyword evidence="1" id="KW-1133">Transmembrane helix</keyword>
<gene>
    <name evidence="2" type="ORF">HHU08_21845</name>
</gene>